<evidence type="ECO:0000313" key="11">
    <source>
        <dbReference type="Proteomes" id="UP000253472"/>
    </source>
</evidence>
<feature type="region of interest" description="Disordered" evidence="8">
    <location>
        <begin position="92"/>
        <end position="115"/>
    </location>
</feature>
<comment type="similarity">
    <text evidence="2">Belongs to the DNA polymerase epsilon subunit B family.</text>
</comment>
<dbReference type="GO" id="GO:0042276">
    <property type="term" value="P:error-prone translesion synthesis"/>
    <property type="evidence" value="ECO:0007669"/>
    <property type="project" value="TreeGrafter"/>
</dbReference>
<dbReference type="OrthoDB" id="10254730at2759"/>
<dbReference type="PANTHER" id="PTHR12708">
    <property type="entry name" value="DNA POLYMERASE EPSILON SUBUNIT B"/>
    <property type="match status" value="1"/>
</dbReference>
<sequence length="593" mass="67463">MEPTTTSLPIKLRPANLRPIAFRIFSKKHGLNVNTEALAVLTDVISYKFGTDWKSVRSQQYLEEIAKIWKVEDRGLFIDADGLKQIVKDLNSKKKDDSESSTKAHRTDTIVDLPEPEGEIAEDDIDWRDYFKVLSPKDQPKSVFDTSRKQFDIIFKDKTDRSLLGRLQENLPAKVNSYHNRYSLIRDRLSRNESFQKSSTMSISALNSMKSGEKTSHEITLVKNMLGRDGHKFLLFGLLSKDANGEFILEDETDYIELNLTQTFKSPGSFYCLGMYFLVEGIYSASGGSSNHDSNYIGGCFYVSNMGHPPSERRDKSLDYYGHLDFLGIHRQFSPVTGEKTTKITKKYRRMLVDKESESPHRRIVFALGNTAHTDSMKKLLQRLENSIIESDENAPIAVVFTGSNSPNKEIFKQSLDKQFPNLFTKLKIVVVAGDLVLSGIQSPEFLNRPRQPNTMLTQNPTTIAYLSQEIIVMKDQVMSQLRKGDLNFGSFEERTEQNLSSRTKQARKLVKTILDQGYLAVGRGFGVVDLEYDHCFRLEPAPTMVVLHDMSFPQFDVTYNGCKVVNVATQEGNQFTYMEYFPASKSCVFREA</sequence>
<feature type="compositionally biased region" description="Basic and acidic residues" evidence="8">
    <location>
        <begin position="92"/>
        <end position="109"/>
    </location>
</feature>
<keyword evidence="6" id="KW-0539">Nucleus</keyword>
<dbReference type="GO" id="GO:0008622">
    <property type="term" value="C:epsilon DNA polymerase complex"/>
    <property type="evidence" value="ECO:0007669"/>
    <property type="project" value="InterPro"/>
</dbReference>
<dbReference type="EMBL" id="QLNQ01000018">
    <property type="protein sequence ID" value="RCK66051.1"/>
    <property type="molecule type" value="Genomic_DNA"/>
</dbReference>
<evidence type="ECO:0000256" key="8">
    <source>
        <dbReference type="SAM" id="MobiDB-lite"/>
    </source>
</evidence>
<evidence type="ECO:0000256" key="6">
    <source>
        <dbReference type="ARBA" id="ARBA00023242"/>
    </source>
</evidence>
<dbReference type="PANTHER" id="PTHR12708:SF0">
    <property type="entry name" value="DNA POLYMERASE EPSILON SUBUNIT 2"/>
    <property type="match status" value="1"/>
</dbReference>
<evidence type="ECO:0000256" key="2">
    <source>
        <dbReference type="ARBA" id="ARBA00009560"/>
    </source>
</evidence>
<feature type="domain" description="DNA polymerase alpha/delta/epsilon subunit B" evidence="9">
    <location>
        <begin position="385"/>
        <end position="557"/>
    </location>
</feature>
<organism evidence="10 11">
    <name type="scientific">Candida viswanathii</name>
    <dbReference type="NCBI Taxonomy" id="5486"/>
    <lineage>
        <taxon>Eukaryota</taxon>
        <taxon>Fungi</taxon>
        <taxon>Dikarya</taxon>
        <taxon>Ascomycota</taxon>
        <taxon>Saccharomycotina</taxon>
        <taxon>Pichiomycetes</taxon>
        <taxon>Debaryomycetaceae</taxon>
        <taxon>Candida/Lodderomyces clade</taxon>
        <taxon>Candida</taxon>
    </lineage>
</organism>
<comment type="subcellular location">
    <subcellularLocation>
        <location evidence="1">Nucleus</location>
    </subcellularLocation>
</comment>
<dbReference type="STRING" id="5486.A0A367YM05"/>
<reference evidence="10 11" key="1">
    <citation type="submission" date="2018-06" db="EMBL/GenBank/DDBJ databases">
        <title>Whole genome sequencing of Candida tropicalis (genome annotated by CSBL at Korea University).</title>
        <authorList>
            <person name="Ahn J."/>
        </authorList>
    </citation>
    <scope>NUCLEOTIDE SEQUENCE [LARGE SCALE GENOMIC DNA]</scope>
    <source>
        <strain evidence="10 11">ATCC 20962</strain>
    </source>
</reference>
<evidence type="ECO:0000259" key="9">
    <source>
        <dbReference type="Pfam" id="PF04042"/>
    </source>
</evidence>
<name>A0A367YM05_9ASCO</name>
<dbReference type="AlphaFoldDB" id="A0A367YM05"/>
<gene>
    <name evidence="10" type="primary">DPB2</name>
    <name evidence="10" type="ORF">Cantr_01730</name>
</gene>
<evidence type="ECO:0000256" key="3">
    <source>
        <dbReference type="ARBA" id="ARBA00016011"/>
    </source>
</evidence>
<dbReference type="Pfam" id="PF04042">
    <property type="entry name" value="DNA_pol_E_B"/>
    <property type="match status" value="1"/>
</dbReference>
<accession>A0A367YM05</accession>
<dbReference type="InterPro" id="IPR016266">
    <property type="entry name" value="POLE2"/>
</dbReference>
<keyword evidence="4" id="KW-0235">DNA replication</keyword>
<keyword evidence="11" id="KW-1185">Reference proteome</keyword>
<keyword evidence="5" id="KW-0238">DNA-binding</keyword>
<evidence type="ECO:0000256" key="1">
    <source>
        <dbReference type="ARBA" id="ARBA00004123"/>
    </source>
</evidence>
<dbReference type="InterPro" id="IPR007185">
    <property type="entry name" value="DNA_pol_a/d/e_bsu"/>
</dbReference>
<evidence type="ECO:0000256" key="7">
    <source>
        <dbReference type="ARBA" id="ARBA00032930"/>
    </source>
</evidence>
<protein>
    <recommendedName>
        <fullName evidence="3">DNA polymerase epsilon subunit B</fullName>
    </recommendedName>
    <alternativeName>
        <fullName evidence="7">DNA polymerase II subunit 2</fullName>
    </alternativeName>
</protein>
<evidence type="ECO:0000313" key="10">
    <source>
        <dbReference type="EMBL" id="RCK66051.1"/>
    </source>
</evidence>
<dbReference type="GO" id="GO:0003677">
    <property type="term" value="F:DNA binding"/>
    <property type="evidence" value="ECO:0007669"/>
    <property type="project" value="UniProtKB-KW"/>
</dbReference>
<comment type="caution">
    <text evidence="10">The sequence shown here is derived from an EMBL/GenBank/DDBJ whole genome shotgun (WGS) entry which is preliminary data.</text>
</comment>
<evidence type="ECO:0000256" key="5">
    <source>
        <dbReference type="ARBA" id="ARBA00023125"/>
    </source>
</evidence>
<dbReference type="GO" id="GO:0006261">
    <property type="term" value="P:DNA-templated DNA replication"/>
    <property type="evidence" value="ECO:0007669"/>
    <property type="project" value="InterPro"/>
</dbReference>
<proteinExistence type="inferred from homology"/>
<evidence type="ECO:0000256" key="4">
    <source>
        <dbReference type="ARBA" id="ARBA00022705"/>
    </source>
</evidence>
<dbReference type="Proteomes" id="UP000253472">
    <property type="component" value="Unassembled WGS sequence"/>
</dbReference>